<evidence type="ECO:0000259" key="9">
    <source>
        <dbReference type="Pfam" id="PF11967"/>
    </source>
</evidence>
<gene>
    <name evidence="8 10" type="primary">recO</name>
    <name evidence="10" type="ORF">COC19_07195</name>
</gene>
<name>A0A2A4MIA6_9GAMM</name>
<comment type="caution">
    <text evidence="10">The sequence shown here is derived from an EMBL/GenBank/DDBJ whole genome shotgun (WGS) entry which is preliminary data.</text>
</comment>
<accession>A0A2A4MIA6</accession>
<dbReference type="GO" id="GO:0006302">
    <property type="term" value="P:double-strand break repair"/>
    <property type="evidence" value="ECO:0007669"/>
    <property type="project" value="TreeGrafter"/>
</dbReference>
<evidence type="ECO:0000256" key="3">
    <source>
        <dbReference type="ARBA" id="ARBA00021310"/>
    </source>
</evidence>
<keyword evidence="6 8" id="KW-0234">DNA repair</keyword>
<dbReference type="Gene3D" id="1.20.1440.120">
    <property type="entry name" value="Recombination protein O, C-terminal domain"/>
    <property type="match status" value="1"/>
</dbReference>
<dbReference type="PANTHER" id="PTHR33991">
    <property type="entry name" value="DNA REPAIR PROTEIN RECO"/>
    <property type="match status" value="1"/>
</dbReference>
<evidence type="ECO:0000256" key="2">
    <source>
        <dbReference type="ARBA" id="ARBA00007452"/>
    </source>
</evidence>
<evidence type="ECO:0000256" key="4">
    <source>
        <dbReference type="ARBA" id="ARBA00022763"/>
    </source>
</evidence>
<evidence type="ECO:0000256" key="7">
    <source>
        <dbReference type="ARBA" id="ARBA00033409"/>
    </source>
</evidence>
<feature type="domain" description="DNA replication/recombination mediator RecO N-terminal" evidence="9">
    <location>
        <begin position="8"/>
        <end position="76"/>
    </location>
</feature>
<comment type="function">
    <text evidence="1 8">Involved in DNA repair and RecF pathway recombination.</text>
</comment>
<dbReference type="InterPro" id="IPR003717">
    <property type="entry name" value="RecO"/>
</dbReference>
<organism evidence="10 11">
    <name type="scientific">SAR86 cluster bacterium</name>
    <dbReference type="NCBI Taxonomy" id="2030880"/>
    <lineage>
        <taxon>Bacteria</taxon>
        <taxon>Pseudomonadati</taxon>
        <taxon>Pseudomonadota</taxon>
        <taxon>Gammaproteobacteria</taxon>
        <taxon>SAR86 cluster</taxon>
    </lineage>
</organism>
<evidence type="ECO:0000256" key="8">
    <source>
        <dbReference type="HAMAP-Rule" id="MF_00201"/>
    </source>
</evidence>
<dbReference type="InterPro" id="IPR037278">
    <property type="entry name" value="ARFGAP/RecO"/>
</dbReference>
<dbReference type="Proteomes" id="UP000218172">
    <property type="component" value="Unassembled WGS sequence"/>
</dbReference>
<dbReference type="InterPro" id="IPR022572">
    <property type="entry name" value="DNA_rep/recomb_RecO_N"/>
</dbReference>
<dbReference type="Pfam" id="PF02565">
    <property type="entry name" value="RecO_C"/>
    <property type="match status" value="1"/>
</dbReference>
<evidence type="ECO:0000256" key="1">
    <source>
        <dbReference type="ARBA" id="ARBA00003065"/>
    </source>
</evidence>
<protein>
    <recommendedName>
        <fullName evidence="3 8">DNA repair protein RecO</fullName>
    </recommendedName>
    <alternativeName>
        <fullName evidence="7 8">Recombination protein O</fullName>
    </alternativeName>
</protein>
<dbReference type="InterPro" id="IPR012340">
    <property type="entry name" value="NA-bd_OB-fold"/>
</dbReference>
<evidence type="ECO:0000256" key="6">
    <source>
        <dbReference type="ARBA" id="ARBA00023204"/>
    </source>
</evidence>
<proteinExistence type="inferred from homology"/>
<dbReference type="InterPro" id="IPR042242">
    <property type="entry name" value="RecO_C"/>
</dbReference>
<dbReference type="GO" id="GO:0043590">
    <property type="term" value="C:bacterial nucleoid"/>
    <property type="evidence" value="ECO:0007669"/>
    <property type="project" value="TreeGrafter"/>
</dbReference>
<dbReference type="PANTHER" id="PTHR33991:SF1">
    <property type="entry name" value="DNA REPAIR PROTEIN RECO"/>
    <property type="match status" value="1"/>
</dbReference>
<dbReference type="Gene3D" id="2.40.50.140">
    <property type="entry name" value="Nucleic acid-binding proteins"/>
    <property type="match status" value="1"/>
</dbReference>
<evidence type="ECO:0000313" key="11">
    <source>
        <dbReference type="Proteomes" id="UP000218172"/>
    </source>
</evidence>
<keyword evidence="4 8" id="KW-0227">DNA damage</keyword>
<dbReference type="EMBL" id="NVQR01000122">
    <property type="protein sequence ID" value="PCH59346.1"/>
    <property type="molecule type" value="Genomic_DNA"/>
</dbReference>
<evidence type="ECO:0000313" key="10">
    <source>
        <dbReference type="EMBL" id="PCH59346.1"/>
    </source>
</evidence>
<evidence type="ECO:0000256" key="5">
    <source>
        <dbReference type="ARBA" id="ARBA00023172"/>
    </source>
</evidence>
<dbReference type="SUPFAM" id="SSF57863">
    <property type="entry name" value="ArfGap/RecO-like zinc finger"/>
    <property type="match status" value="1"/>
</dbReference>
<dbReference type="Pfam" id="PF11967">
    <property type="entry name" value="RecO_N"/>
    <property type="match status" value="1"/>
</dbReference>
<dbReference type="NCBIfam" id="TIGR00613">
    <property type="entry name" value="reco"/>
    <property type="match status" value="1"/>
</dbReference>
<comment type="similarity">
    <text evidence="2 8">Belongs to the RecO family.</text>
</comment>
<dbReference type="GO" id="GO:0006310">
    <property type="term" value="P:DNA recombination"/>
    <property type="evidence" value="ECO:0007669"/>
    <property type="project" value="UniProtKB-UniRule"/>
</dbReference>
<reference evidence="11" key="1">
    <citation type="submission" date="2017-08" db="EMBL/GenBank/DDBJ databases">
        <title>A dynamic microbial community with high functional redundancy inhabits the cold, oxic subseafloor aquifer.</title>
        <authorList>
            <person name="Tully B.J."/>
            <person name="Wheat C.G."/>
            <person name="Glazer B.T."/>
            <person name="Huber J.A."/>
        </authorList>
    </citation>
    <scope>NUCLEOTIDE SEQUENCE [LARGE SCALE GENOMIC DNA]</scope>
</reference>
<dbReference type="SUPFAM" id="SSF50249">
    <property type="entry name" value="Nucleic acid-binding proteins"/>
    <property type="match status" value="1"/>
</dbReference>
<dbReference type="AlphaFoldDB" id="A0A2A4MIA6"/>
<dbReference type="HAMAP" id="MF_00201">
    <property type="entry name" value="RecO"/>
    <property type="match status" value="1"/>
</dbReference>
<keyword evidence="5 8" id="KW-0233">DNA recombination</keyword>
<sequence length="240" mass="26826">MESKVLLQPAYVLHKQPFQNTSQLVDFFCLDYGRVRAVAKGARTSKSKYRSLLQLFHPILVSMSGRGEVKTVTAVDCGVNAISLVGQRLFSGLYINELITRLLHFHVDCPAIYRAYQQTLIELQGNADLNVVLRRFELLILSQLGYGLDLSHDCNNQADISPDGRYLFVAQTGFERIGEAGADLSNSRVFSGEHLMELAQLKFSSKASINSAKRVMRLALQAHLGDKPLHSRDLFTQPTQ</sequence>